<dbReference type="Proteomes" id="UP000092993">
    <property type="component" value="Unassembled WGS sequence"/>
</dbReference>
<proteinExistence type="predicted"/>
<evidence type="ECO:0000313" key="2">
    <source>
        <dbReference type="Proteomes" id="UP000092993"/>
    </source>
</evidence>
<reference evidence="1 2" key="1">
    <citation type="submission" date="2016-03" db="EMBL/GenBank/DDBJ databases">
        <title>Whole genome sequencing of Grifola frondosa 9006-11.</title>
        <authorList>
            <person name="Min B."/>
            <person name="Park H."/>
            <person name="Kim J.-G."/>
            <person name="Cho H."/>
            <person name="Oh Y.-L."/>
            <person name="Kong W.-S."/>
            <person name="Choi I.-G."/>
        </authorList>
    </citation>
    <scope>NUCLEOTIDE SEQUENCE [LARGE SCALE GENOMIC DNA]</scope>
    <source>
        <strain evidence="1 2">9006-11</strain>
    </source>
</reference>
<evidence type="ECO:0000313" key="1">
    <source>
        <dbReference type="EMBL" id="OBZ68696.1"/>
    </source>
</evidence>
<organism evidence="1 2">
    <name type="scientific">Grifola frondosa</name>
    <name type="common">Maitake</name>
    <name type="synonym">Polyporus frondosus</name>
    <dbReference type="NCBI Taxonomy" id="5627"/>
    <lineage>
        <taxon>Eukaryota</taxon>
        <taxon>Fungi</taxon>
        <taxon>Dikarya</taxon>
        <taxon>Basidiomycota</taxon>
        <taxon>Agaricomycotina</taxon>
        <taxon>Agaricomycetes</taxon>
        <taxon>Polyporales</taxon>
        <taxon>Grifolaceae</taxon>
        <taxon>Grifola</taxon>
    </lineage>
</organism>
<dbReference type="AlphaFoldDB" id="A0A1C7LWU4"/>
<protein>
    <submittedName>
        <fullName evidence="1">Uncharacterized protein</fullName>
    </submittedName>
</protein>
<dbReference type="EMBL" id="LUGG01000019">
    <property type="protein sequence ID" value="OBZ68696.1"/>
    <property type="molecule type" value="Genomic_DNA"/>
</dbReference>
<accession>A0A1C7LWU4</accession>
<keyword evidence="2" id="KW-1185">Reference proteome</keyword>
<comment type="caution">
    <text evidence="1">The sequence shown here is derived from an EMBL/GenBank/DDBJ whole genome shotgun (WGS) entry which is preliminary data.</text>
</comment>
<name>A0A1C7LWU4_GRIFR</name>
<gene>
    <name evidence="1" type="ORF">A0H81_11038</name>
</gene>
<sequence>MTSLSHNERTSRQARLCLPRKHITPTLLAGHMLPRARAGRALEHSTDSAFAGAAAPEGPAPKLCAARGGAASFI</sequence>